<evidence type="ECO:0008006" key="4">
    <source>
        <dbReference type="Google" id="ProtNLM"/>
    </source>
</evidence>
<name>A0ABX1IFD2_STRGB</name>
<feature type="transmembrane region" description="Helical" evidence="1">
    <location>
        <begin position="123"/>
        <end position="141"/>
    </location>
</feature>
<feature type="transmembrane region" description="Helical" evidence="1">
    <location>
        <begin position="24"/>
        <end position="43"/>
    </location>
</feature>
<evidence type="ECO:0000256" key="1">
    <source>
        <dbReference type="SAM" id="Phobius"/>
    </source>
</evidence>
<gene>
    <name evidence="2" type="ORF">HF200_05375</name>
</gene>
<dbReference type="EMBL" id="JAAXMD010000027">
    <property type="protein sequence ID" value="NKQ23910.1"/>
    <property type="molecule type" value="Genomic_DNA"/>
</dbReference>
<reference evidence="2 3" key="1">
    <citation type="submission" date="2020-04" db="EMBL/GenBank/DDBJ databases">
        <title>Genome sequence of Streptomyces galbus strain I339.</title>
        <authorList>
            <person name="Silva E.A.N."/>
            <person name="Merces M."/>
            <person name="Castelo Branco A.P.O.T."/>
            <person name="Vasconcelos P.C."/>
            <person name="Costa N.P."/>
            <person name="Marinho G.C.S."/>
            <person name="Oliveira C.J.B."/>
            <person name="Araujo D."/>
            <person name="Rodrigues Junior V.S."/>
            <person name="Almeida R."/>
            <person name="Silva Filho U.R."/>
            <person name="Andrade A.S.A."/>
            <person name="Cibulski S.P."/>
        </authorList>
    </citation>
    <scope>NUCLEOTIDE SEQUENCE [LARGE SCALE GENOMIC DNA]</scope>
    <source>
        <strain evidence="2 3">I339</strain>
    </source>
</reference>
<protein>
    <recommendedName>
        <fullName evidence="4">Transmembrane protein</fullName>
    </recommendedName>
</protein>
<accession>A0ABX1IFD2</accession>
<keyword evidence="1" id="KW-0472">Membrane</keyword>
<proteinExistence type="predicted"/>
<evidence type="ECO:0000313" key="2">
    <source>
        <dbReference type="EMBL" id="NKQ23910.1"/>
    </source>
</evidence>
<keyword evidence="1" id="KW-0812">Transmembrane</keyword>
<evidence type="ECO:0000313" key="3">
    <source>
        <dbReference type="Proteomes" id="UP000744032"/>
    </source>
</evidence>
<keyword evidence="3" id="KW-1185">Reference proteome</keyword>
<feature type="transmembrane region" description="Helical" evidence="1">
    <location>
        <begin position="147"/>
        <end position="163"/>
    </location>
</feature>
<organism evidence="2 3">
    <name type="scientific">Streptomyces galbus</name>
    <dbReference type="NCBI Taxonomy" id="33898"/>
    <lineage>
        <taxon>Bacteria</taxon>
        <taxon>Bacillati</taxon>
        <taxon>Actinomycetota</taxon>
        <taxon>Actinomycetes</taxon>
        <taxon>Kitasatosporales</taxon>
        <taxon>Streptomycetaceae</taxon>
        <taxon>Streptomyces</taxon>
    </lineage>
</organism>
<sequence>MQNTGPAGRAPTAGRVGRFLGRHLWLQVVLSLLAASALIMLLFPERSFASVLVRTAVTSVGAIAVLVARRRKEKRAAGGSADDLVSLDLRLRNGEVPEAPQERRAMRDLVAQRLHRTRHRRTALVLLGVLFGGLTVLMALTRDVRQSIGFGVLTVVFVGWMAYQGKVQDRRLRTMRAALGDDDPEGRSG</sequence>
<comment type="caution">
    <text evidence="2">The sequence shown here is derived from an EMBL/GenBank/DDBJ whole genome shotgun (WGS) entry which is preliminary data.</text>
</comment>
<feature type="transmembrane region" description="Helical" evidence="1">
    <location>
        <begin position="49"/>
        <end position="68"/>
    </location>
</feature>
<dbReference type="Proteomes" id="UP000744032">
    <property type="component" value="Unassembled WGS sequence"/>
</dbReference>
<keyword evidence="1" id="KW-1133">Transmembrane helix</keyword>